<protein>
    <submittedName>
        <fullName evidence="5">DUF4349 domain-containing protein</fullName>
    </submittedName>
</protein>
<dbReference type="Pfam" id="PF14257">
    <property type="entry name" value="DUF4349"/>
    <property type="match status" value="1"/>
</dbReference>
<reference evidence="5 6" key="1">
    <citation type="submission" date="2018-12" db="EMBL/GenBank/DDBJ databases">
        <authorList>
            <person name="Feng G."/>
            <person name="Zhu H."/>
        </authorList>
    </citation>
    <scope>NUCLEOTIDE SEQUENCE [LARGE SCALE GENOMIC DNA]</scope>
    <source>
        <strain evidence="5 6">9PBR-2</strain>
    </source>
</reference>
<keyword evidence="6" id="KW-1185">Reference proteome</keyword>
<evidence type="ECO:0000256" key="3">
    <source>
        <dbReference type="SAM" id="Phobius"/>
    </source>
</evidence>
<organism evidence="5 6">
    <name type="scientific">Hymenobacter metallilatus</name>
    <dbReference type="NCBI Taxonomy" id="2493666"/>
    <lineage>
        <taxon>Bacteria</taxon>
        <taxon>Pseudomonadati</taxon>
        <taxon>Bacteroidota</taxon>
        <taxon>Cytophagia</taxon>
        <taxon>Cytophagales</taxon>
        <taxon>Hymenobacteraceae</taxon>
        <taxon>Hymenobacter</taxon>
    </lineage>
</organism>
<dbReference type="Proteomes" id="UP000280066">
    <property type="component" value="Unassembled WGS sequence"/>
</dbReference>
<comment type="caution">
    <text evidence="5">The sequence shown here is derived from an EMBL/GenBank/DDBJ whole genome shotgun (WGS) entry which is preliminary data.</text>
</comment>
<keyword evidence="1" id="KW-0175">Coiled coil</keyword>
<dbReference type="EMBL" id="RWIS01000004">
    <property type="protein sequence ID" value="RSK34625.1"/>
    <property type="molecule type" value="Genomic_DNA"/>
</dbReference>
<feature type="domain" description="DUF4349" evidence="4">
    <location>
        <begin position="80"/>
        <end position="289"/>
    </location>
</feature>
<dbReference type="PROSITE" id="PS51257">
    <property type="entry name" value="PROKAR_LIPOPROTEIN"/>
    <property type="match status" value="1"/>
</dbReference>
<evidence type="ECO:0000256" key="1">
    <source>
        <dbReference type="SAM" id="Coils"/>
    </source>
</evidence>
<gene>
    <name evidence="5" type="ORF">EI290_08350</name>
</gene>
<dbReference type="RefSeq" id="WP_125428623.1">
    <property type="nucleotide sequence ID" value="NZ_RWIS01000004.1"/>
</dbReference>
<feature type="coiled-coil region" evidence="1">
    <location>
        <begin position="195"/>
        <end position="222"/>
    </location>
</feature>
<feature type="region of interest" description="Disordered" evidence="2">
    <location>
        <begin position="49"/>
        <end position="80"/>
    </location>
</feature>
<keyword evidence="3" id="KW-1133">Transmembrane helix</keyword>
<feature type="transmembrane region" description="Helical" evidence="3">
    <location>
        <begin position="266"/>
        <end position="291"/>
    </location>
</feature>
<keyword evidence="3" id="KW-0812">Transmembrane</keyword>
<evidence type="ECO:0000259" key="4">
    <source>
        <dbReference type="Pfam" id="PF14257"/>
    </source>
</evidence>
<dbReference type="OrthoDB" id="5381491at2"/>
<accession>A0A3R9M7U7</accession>
<keyword evidence="3" id="KW-0472">Membrane</keyword>
<dbReference type="AlphaFoldDB" id="A0A3R9M7U7"/>
<proteinExistence type="predicted"/>
<name>A0A3R9M7U7_9BACT</name>
<dbReference type="InterPro" id="IPR025645">
    <property type="entry name" value="DUF4349"/>
</dbReference>
<evidence type="ECO:0000313" key="6">
    <source>
        <dbReference type="Proteomes" id="UP000280066"/>
    </source>
</evidence>
<sequence length="300" mass="33333">MRTLPFVGLFLLTGLLSCNRQQEAKESRLLISETEATESAAEEISDKALMAPPPPLQAPGPGDASAGTADPATAQPPASRKLVYHAEVKMKVADLPRTNARMDSLTRALGAYVQEVAENREDAVWQHRMKIRVTPGRFQALLRGLGRLGTVEQQELTTDDVTAQHADISARLRSKRALEQRYLALLGKATKVSDILEIEENMGEIRENIEATESRLLALNDEVGFSTVTLEYYQPLTLPTPDRPVLSFGSRLVESFYNGWQLLIDLLLGLITIWPLLLGLAGGVGLLRWWWQRRRARRAA</sequence>
<evidence type="ECO:0000313" key="5">
    <source>
        <dbReference type="EMBL" id="RSK34625.1"/>
    </source>
</evidence>
<evidence type="ECO:0000256" key="2">
    <source>
        <dbReference type="SAM" id="MobiDB-lite"/>
    </source>
</evidence>